<feature type="domain" description="SRCR" evidence="13">
    <location>
        <begin position="598"/>
        <end position="696"/>
    </location>
</feature>
<feature type="region of interest" description="Disordered" evidence="12">
    <location>
        <begin position="1"/>
        <end position="29"/>
    </location>
</feature>
<dbReference type="SUPFAM" id="SSF56487">
    <property type="entry name" value="SRCR-like"/>
    <property type="match status" value="8"/>
</dbReference>
<proteinExistence type="predicted"/>
<dbReference type="Proteomes" id="UP000694620">
    <property type="component" value="Unassembled WGS sequence"/>
</dbReference>
<feature type="disulfide bond" evidence="11">
    <location>
        <begin position="160"/>
        <end position="224"/>
    </location>
</feature>
<feature type="disulfide bond" evidence="11">
    <location>
        <begin position="356"/>
        <end position="366"/>
    </location>
</feature>
<feature type="compositionally biased region" description="Basic and acidic residues" evidence="12">
    <location>
        <begin position="1"/>
        <end position="13"/>
    </location>
</feature>
<feature type="disulfide bond" evidence="11">
    <location>
        <begin position="456"/>
        <end position="466"/>
    </location>
</feature>
<evidence type="ECO:0000256" key="1">
    <source>
        <dbReference type="ARBA" id="ARBA00004167"/>
    </source>
</evidence>
<evidence type="ECO:0000256" key="11">
    <source>
        <dbReference type="PROSITE-ProRule" id="PRU00196"/>
    </source>
</evidence>
<feature type="disulfide bond" evidence="11">
    <location>
        <begin position="530"/>
        <end position="591"/>
    </location>
</feature>
<evidence type="ECO:0000256" key="6">
    <source>
        <dbReference type="ARBA" id="ARBA00022737"/>
    </source>
</evidence>
<evidence type="ECO:0000256" key="10">
    <source>
        <dbReference type="ARBA" id="ARBA00023180"/>
    </source>
</evidence>
<comment type="caution">
    <text evidence="11">Lacks conserved residue(s) required for the propagation of feature annotation.</text>
</comment>
<dbReference type="SMART" id="SM00202">
    <property type="entry name" value="SR"/>
    <property type="match status" value="8"/>
</dbReference>
<feature type="domain" description="SRCR" evidence="13">
    <location>
        <begin position="285"/>
        <end position="384"/>
    </location>
</feature>
<comment type="subcellular location">
    <subcellularLocation>
        <location evidence="1">Membrane</location>
        <topology evidence="1">Single-pass membrane protein</topology>
    </subcellularLocation>
    <subcellularLocation>
        <location evidence="2">Secreted</location>
    </subcellularLocation>
</comment>
<dbReference type="PANTHER" id="PTHR19331">
    <property type="entry name" value="SCAVENGER RECEPTOR DOMAIN-CONTAINING"/>
    <property type="match status" value="1"/>
</dbReference>
<keyword evidence="4" id="KW-0812">Transmembrane</keyword>
<dbReference type="Gene3D" id="3.10.250.10">
    <property type="entry name" value="SRCR-like domain"/>
    <property type="match status" value="8"/>
</dbReference>
<dbReference type="FunFam" id="3.10.250.10:FF:000006">
    <property type="entry name" value="neurotrypsin isoform X2"/>
    <property type="match status" value="1"/>
</dbReference>
<feature type="domain" description="SRCR" evidence="13">
    <location>
        <begin position="801"/>
        <end position="898"/>
    </location>
</feature>
<feature type="disulfide bond" evidence="11">
    <location>
        <begin position="425"/>
        <end position="486"/>
    </location>
</feature>
<evidence type="ECO:0000259" key="13">
    <source>
        <dbReference type="PROSITE" id="PS50287"/>
    </source>
</evidence>
<dbReference type="GO" id="GO:0016020">
    <property type="term" value="C:membrane"/>
    <property type="evidence" value="ECO:0007669"/>
    <property type="project" value="UniProtKB-SubCell"/>
</dbReference>
<keyword evidence="8" id="KW-0472">Membrane</keyword>
<evidence type="ECO:0000256" key="2">
    <source>
        <dbReference type="ARBA" id="ARBA00004613"/>
    </source>
</evidence>
<feature type="domain" description="SRCR" evidence="13">
    <location>
        <begin position="387"/>
        <end position="487"/>
    </location>
</feature>
<keyword evidence="15" id="KW-1185">Reference proteome</keyword>
<keyword evidence="9 11" id="KW-1015">Disulfide bond</keyword>
<dbReference type="FunFam" id="3.10.250.10:FF:000012">
    <property type="entry name" value="CD163 molecule like 1"/>
    <property type="match status" value="1"/>
</dbReference>
<keyword evidence="6" id="KW-0677">Repeat</keyword>
<evidence type="ECO:0000256" key="3">
    <source>
        <dbReference type="ARBA" id="ARBA00022525"/>
    </source>
</evidence>
<evidence type="ECO:0000256" key="5">
    <source>
        <dbReference type="ARBA" id="ARBA00022729"/>
    </source>
</evidence>
<dbReference type="PRINTS" id="PR00258">
    <property type="entry name" value="SPERACTRCPTR"/>
</dbReference>
<feature type="disulfide bond" evidence="11">
    <location>
        <begin position="867"/>
        <end position="877"/>
    </location>
</feature>
<protein>
    <recommendedName>
        <fullName evidence="13">SRCR domain-containing protein</fullName>
    </recommendedName>
</protein>
<dbReference type="InterPro" id="IPR036772">
    <property type="entry name" value="SRCR-like_dom_sf"/>
</dbReference>
<feature type="disulfide bond" evidence="11">
    <location>
        <begin position="173"/>
        <end position="234"/>
    </location>
</feature>
<dbReference type="Pfam" id="PF00530">
    <property type="entry name" value="SRCR"/>
    <property type="match status" value="8"/>
</dbReference>
<feature type="disulfide bond" evidence="11">
    <location>
        <begin position="561"/>
        <end position="571"/>
    </location>
</feature>
<evidence type="ECO:0000256" key="12">
    <source>
        <dbReference type="SAM" id="MobiDB-lite"/>
    </source>
</evidence>
<dbReference type="FunFam" id="3.10.250.10:FF:000016">
    <property type="entry name" value="Scavenger receptor cysteine-rich protein type 12"/>
    <property type="match status" value="2"/>
</dbReference>
<feature type="domain" description="SRCR" evidence="13">
    <location>
        <begin position="135"/>
        <end position="235"/>
    </location>
</feature>
<feature type="domain" description="SRCR" evidence="13">
    <location>
        <begin position="703"/>
        <end position="799"/>
    </location>
</feature>
<dbReference type="FunFam" id="3.10.250.10:FF:000013">
    <property type="entry name" value="CD163 molecule like 1"/>
    <property type="match status" value="1"/>
</dbReference>
<feature type="domain" description="SRCR" evidence="13">
    <location>
        <begin position="53"/>
        <end position="123"/>
    </location>
</feature>
<keyword evidence="7" id="KW-1133">Transmembrane helix</keyword>
<keyword evidence="5" id="KW-0732">Signal</keyword>
<feature type="disulfide bond" evidence="11">
    <location>
        <begin position="667"/>
        <end position="677"/>
    </location>
</feature>
<evidence type="ECO:0000256" key="7">
    <source>
        <dbReference type="ARBA" id="ARBA00022989"/>
    </source>
</evidence>
<evidence type="ECO:0000313" key="15">
    <source>
        <dbReference type="Proteomes" id="UP000694620"/>
    </source>
</evidence>
<feature type="disulfide bond" evidence="11">
    <location>
        <begin position="517"/>
        <end position="581"/>
    </location>
</feature>
<organism evidence="14 15">
    <name type="scientific">Erpetoichthys calabaricus</name>
    <name type="common">Rope fish</name>
    <name type="synonym">Calamoichthys calabaricus</name>
    <dbReference type="NCBI Taxonomy" id="27687"/>
    <lineage>
        <taxon>Eukaryota</taxon>
        <taxon>Metazoa</taxon>
        <taxon>Chordata</taxon>
        <taxon>Craniata</taxon>
        <taxon>Vertebrata</taxon>
        <taxon>Euteleostomi</taxon>
        <taxon>Actinopterygii</taxon>
        <taxon>Polypteriformes</taxon>
        <taxon>Polypteridae</taxon>
        <taxon>Erpetoichthys</taxon>
    </lineage>
</organism>
<dbReference type="Ensembl" id="ENSECRT00000029000.1">
    <property type="protein sequence ID" value="ENSECRP00000028403.1"/>
    <property type="gene ID" value="ENSECRG00000018440.1"/>
</dbReference>
<dbReference type="InterPro" id="IPR001190">
    <property type="entry name" value="SRCR"/>
</dbReference>
<feature type="disulfide bond" evidence="11">
    <location>
        <begin position="412"/>
        <end position="476"/>
    </location>
</feature>
<dbReference type="FunFam" id="3.10.250.10:FF:000009">
    <property type="entry name" value="WC1"/>
    <property type="match status" value="1"/>
</dbReference>
<reference evidence="14" key="1">
    <citation type="submission" date="2025-08" db="UniProtKB">
        <authorList>
            <consortium name="Ensembl"/>
        </authorList>
    </citation>
    <scope>IDENTIFICATION</scope>
</reference>
<evidence type="ECO:0000256" key="9">
    <source>
        <dbReference type="ARBA" id="ARBA00023157"/>
    </source>
</evidence>
<dbReference type="GeneTree" id="ENSGT00950000183145"/>
<feature type="disulfide bond" evidence="11">
    <location>
        <begin position="204"/>
        <end position="214"/>
    </location>
</feature>
<keyword evidence="10" id="KW-0325">Glycoprotein</keyword>
<dbReference type="PROSITE" id="PS00420">
    <property type="entry name" value="SRCR_1"/>
    <property type="match status" value="2"/>
</dbReference>
<evidence type="ECO:0000256" key="8">
    <source>
        <dbReference type="ARBA" id="ARBA00023136"/>
    </source>
</evidence>
<feature type="disulfide bond" evidence="11">
    <location>
        <begin position="768"/>
        <end position="778"/>
    </location>
</feature>
<dbReference type="PROSITE" id="PS50287">
    <property type="entry name" value="SRCR_2"/>
    <property type="match status" value="8"/>
</dbReference>
<accession>A0A8C4TBT5</accession>
<dbReference type="FunFam" id="3.10.250.10:FF:000002">
    <property type="entry name" value="Scavenger receptor cysteine-rich type 1 protein M130"/>
    <property type="match status" value="2"/>
</dbReference>
<keyword evidence="3" id="KW-0964">Secreted</keyword>
<name>A0A8C4TBT5_ERPCA</name>
<reference evidence="14" key="2">
    <citation type="submission" date="2025-09" db="UniProtKB">
        <authorList>
            <consortium name="Ensembl"/>
        </authorList>
    </citation>
    <scope>IDENTIFICATION</scope>
</reference>
<evidence type="ECO:0000313" key="14">
    <source>
        <dbReference type="Ensembl" id="ENSECRP00000028403.1"/>
    </source>
</evidence>
<dbReference type="PANTHER" id="PTHR19331:SF22">
    <property type="entry name" value="DELETED IN MALIGNANT BRAIN TUMORS 1 PROTEIN"/>
    <property type="match status" value="1"/>
</dbReference>
<sequence length="980" mass="107358">MSLDCGRKPERPEGGNPRRHGENMQTPRQSGVTVLWSSSSFPSLTYCCFLPELRLVGGSNCSGRVEIKYDGSWGTVCNDSWDLKVAQVVCRQLGCGEPASADLEFDGGIGIIWLNKMVSSSLCHFSVFYTGYTGYRLVNGADSCSGRVELQFGGKWGTVCDQYWTLKDGNVLCHQLKCGYAIEAPGQARFGEGSGEIWADIFGCEGSETHLSKCPTSVWERGDCTHANDVICSCKTNFKLQLTLFLKQLGCGEPASADLEFGGGIGIIWLNKVNCIGLESFFQDLKLVNGRGPCEGRVEVLRNRQWGTVCDNSWDWDMKDAAVVCRQLGCGEALSAPVYAHFGRGTGPVLMSRVNCKGQESALKDCESRTYSCDHYRDVSAVCSGFVRLMGSSNQCSGRVEVNERKTWRSVCVSSFDLRDAEVVCRELGCGSPKDVLSGDEFGGRQGEVWSKEFQCRGDESILNYCPTSENVNRGCKSNDHVGLVCFGYTGYRLVNGTDSCSGRVELQFDGKWGTVCDQYWTLKDANVLCHQLNCGYATEAPGQASFGEGIGEIWADIFGCEGSETHLSKCPISVWGRGDCSHANDAGVICSVKDGGVRLLGGQGICEGRVEVFYNRTWSRVIDNSWGDRESSVVCRQLGCGSGIEASTSYLYGNGKGNVCVTGIQCSERNSHLKSCTRPQTAHCGISHDVAVICSDINQIKMRLTEGCSGKLQVFYSGTWGSVCQNQMDPHTATMICRELGCYNLTSLNVGNSEIDGDPKWLDNVRCRPHDSYLRQCPSSPWGKNKCNNDEVAVITCSELRLVGGSNCSGRVEIKYDGSWGTVCDDSWDLKDAQVVCRQLGCGEPASADLEFGGGIGIIWLNKVNCIGLESFLWDCPHALVGLNDCHHKEDAGLPWSNYRLRVLKRAQQSRISFDSDGDSNQQPSGYQHRSLASEPSHHLLMNKEHTCFEPCKQKKACLSNVFYILKQNGKKKKGRDCG</sequence>
<feature type="domain" description="SRCR" evidence="13">
    <location>
        <begin position="492"/>
        <end position="592"/>
    </location>
</feature>
<dbReference type="AlphaFoldDB" id="A0A8C4TBT5"/>
<evidence type="ECO:0000256" key="4">
    <source>
        <dbReference type="ARBA" id="ARBA00022692"/>
    </source>
</evidence>